<protein>
    <submittedName>
        <fullName evidence="3">Uncharacterized protein</fullName>
    </submittedName>
</protein>
<evidence type="ECO:0000256" key="2">
    <source>
        <dbReference type="SAM" id="Phobius"/>
    </source>
</evidence>
<accession>A0A3D9JQC6</accession>
<proteinExistence type="predicted"/>
<name>A0A3D9JQC6_9BACL</name>
<keyword evidence="2" id="KW-0812">Transmembrane</keyword>
<feature type="region of interest" description="Disordered" evidence="1">
    <location>
        <begin position="235"/>
        <end position="254"/>
    </location>
</feature>
<feature type="region of interest" description="Disordered" evidence="1">
    <location>
        <begin position="483"/>
        <end position="506"/>
    </location>
</feature>
<gene>
    <name evidence="3" type="ORF">DFP98_11228</name>
</gene>
<dbReference type="AlphaFoldDB" id="A0A3D9JQC6"/>
<evidence type="ECO:0000256" key="1">
    <source>
        <dbReference type="SAM" id="MobiDB-lite"/>
    </source>
</evidence>
<feature type="transmembrane region" description="Helical" evidence="2">
    <location>
        <begin position="12"/>
        <end position="34"/>
    </location>
</feature>
<feature type="compositionally biased region" description="Basic and acidic residues" evidence="1">
    <location>
        <begin position="483"/>
        <end position="496"/>
    </location>
</feature>
<dbReference type="RefSeq" id="WP_116061610.1">
    <property type="nucleotide sequence ID" value="NZ_QRDZ01000012.1"/>
</dbReference>
<organism evidence="3 4">
    <name type="scientific">Cohnella phaseoli</name>
    <dbReference type="NCBI Taxonomy" id="456490"/>
    <lineage>
        <taxon>Bacteria</taxon>
        <taxon>Bacillati</taxon>
        <taxon>Bacillota</taxon>
        <taxon>Bacilli</taxon>
        <taxon>Bacillales</taxon>
        <taxon>Paenibacillaceae</taxon>
        <taxon>Cohnella</taxon>
    </lineage>
</organism>
<dbReference type="EMBL" id="QRDZ01000012">
    <property type="protein sequence ID" value="RED76311.1"/>
    <property type="molecule type" value="Genomic_DNA"/>
</dbReference>
<dbReference type="Proteomes" id="UP000256977">
    <property type="component" value="Unassembled WGS sequence"/>
</dbReference>
<sequence>MSHIRRRSGRTSGSVSVYFIAATASLFLLTSLLIDFARIAAFRKQAELSVKSGVRSAMSSFDPIIYAKYGLFIRGGEAANELFRTTLEGNSSGEDNEAFSFLDTRWGQAEVTESRPLAGHDVFRRQVLEEMKYKAPIDLAIEVASRFKGLSGTMKEATRTVDLLEQMRKAYDRREKAFDDAYDRQRAHGEKVAQKAESAISSAGGVVGGYDDYVAKREEDKSRRQALERWEAERDARLNAGEDSEEIEKDKPEGPRYGAEIAAYESRAASTARELGKAADEARAESDKFVSKAREALIKATQSNDEMLAIVERSRRDTGATSGGSEDALESEHRQTMEELRRSAEDLILPPAFFSEYDAEIDRQYSQGLTLAGELGSLSSLIASAPGSTGMGTALSSGQAQASDCLSEFSDDYGAGGRIIAQRKEMLESRRSYEAERKQAEARAESEWRSAGSFLGSFSAGAGSDEEKVSVERTSVLYTENREWNRSEEEARRTQRSEASSQGRDEAMTSVNSLLDVLEGAVEGVRDQLYFSEYALGRMTHFPPSSAKELLSGGEISLSVHGQEVEYILYGLNHPSGNIAAAYGEIFAFRLAVRTMEGLIECRSAGHPLLVLAAALVYGITQAMADMGALLGTGKIQLSKYLKVDTYYTDYLRLFLLLHGGGSNPTARAIAVMEHGSGLDFRGAYTYASGEGTASVRLWFFPGLLKALARVGDLGGSIKGNRYEATYTADHSYI</sequence>
<dbReference type="OrthoDB" id="2385264at2"/>
<reference evidence="3 4" key="1">
    <citation type="submission" date="2018-07" db="EMBL/GenBank/DDBJ databases">
        <title>Genomic Encyclopedia of Type Strains, Phase III (KMG-III): the genomes of soil and plant-associated and newly described type strains.</title>
        <authorList>
            <person name="Whitman W."/>
        </authorList>
    </citation>
    <scope>NUCLEOTIDE SEQUENCE [LARGE SCALE GENOMIC DNA]</scope>
    <source>
        <strain evidence="3 4">CECT 7287</strain>
    </source>
</reference>
<evidence type="ECO:0000313" key="4">
    <source>
        <dbReference type="Proteomes" id="UP000256977"/>
    </source>
</evidence>
<comment type="caution">
    <text evidence="3">The sequence shown here is derived from an EMBL/GenBank/DDBJ whole genome shotgun (WGS) entry which is preliminary data.</text>
</comment>
<keyword evidence="2" id="KW-0472">Membrane</keyword>
<evidence type="ECO:0000313" key="3">
    <source>
        <dbReference type="EMBL" id="RED76311.1"/>
    </source>
</evidence>
<keyword evidence="2" id="KW-1133">Transmembrane helix</keyword>
<keyword evidence="4" id="KW-1185">Reference proteome</keyword>